<keyword evidence="4" id="KW-1185">Reference proteome</keyword>
<dbReference type="CDD" id="cd11029">
    <property type="entry name" value="CYP107-like"/>
    <property type="match status" value="1"/>
</dbReference>
<comment type="caution">
    <text evidence="3">The sequence shown here is derived from an EMBL/GenBank/DDBJ whole genome shotgun (WGS) entry which is preliminary data.</text>
</comment>
<dbReference type="InterPro" id="IPR036396">
    <property type="entry name" value="Cyt_P450_sf"/>
</dbReference>
<proteinExistence type="inferred from homology"/>
<keyword evidence="2" id="KW-0503">Monooxygenase</keyword>
<accession>A0ABR6BS71</accession>
<sequence length="404" mass="45132">MSQTVRTALFEPEYWQQAHQVDAALREEAPVHRATAPSGLPVWVIMRYHPAQAALEDDRRLRKDSARLTEIIKQQFLTRGKPAELSMLYGPTMLMADAPDHSRLRKLLARDFTARRVEQLGARIEAITDGLLDATPPGVEVDIIDQLALAMPLLVICELLGIPMHDRAQFGRWASALMRDQPEVTIPASQELTGFLADLIGLRRQKPSDDLLSAMVTAQSSQVERLTTEELLATVFLLLVAGFETTVNLLGNAIAALLKHDLWQRVAARPELVGAALEETARWDSPVRSATHRWTAVDVRVEDFTIPAGEIVHVGLASANRDPRRFGETATVFNLDREDNRHLAFGYGRHFCLGAQMARLQSRIALTKLLARFPRARLAIPFEELRRKPSVIMNGYETLPVLLG</sequence>
<dbReference type="PANTHER" id="PTHR46696">
    <property type="entry name" value="P450, PUTATIVE (EUROFUNG)-RELATED"/>
    <property type="match status" value="1"/>
</dbReference>
<dbReference type="InterPro" id="IPR017972">
    <property type="entry name" value="Cyt_P450_CS"/>
</dbReference>
<evidence type="ECO:0000313" key="3">
    <source>
        <dbReference type="EMBL" id="MBA8929424.1"/>
    </source>
</evidence>
<reference evidence="3 4" key="1">
    <citation type="submission" date="2020-08" db="EMBL/GenBank/DDBJ databases">
        <title>Genomic Encyclopedia of Archaeal and Bacterial Type Strains, Phase II (KMG-II): from individual species to whole genera.</title>
        <authorList>
            <person name="Goeker M."/>
        </authorList>
    </citation>
    <scope>NUCLEOTIDE SEQUENCE [LARGE SCALE GENOMIC DNA]</scope>
    <source>
        <strain evidence="3 4">DSM 43850</strain>
    </source>
</reference>
<dbReference type="Pfam" id="PF00067">
    <property type="entry name" value="p450"/>
    <property type="match status" value="2"/>
</dbReference>
<dbReference type="Gene3D" id="1.10.630.10">
    <property type="entry name" value="Cytochrome P450"/>
    <property type="match status" value="1"/>
</dbReference>
<organism evidence="3 4">
    <name type="scientific">Kutzneria viridogrisea</name>
    <dbReference type="NCBI Taxonomy" id="47990"/>
    <lineage>
        <taxon>Bacteria</taxon>
        <taxon>Bacillati</taxon>
        <taxon>Actinomycetota</taxon>
        <taxon>Actinomycetes</taxon>
        <taxon>Pseudonocardiales</taxon>
        <taxon>Pseudonocardiaceae</taxon>
        <taxon>Kutzneria</taxon>
    </lineage>
</organism>
<keyword evidence="2" id="KW-0408">Iron</keyword>
<dbReference type="SUPFAM" id="SSF48264">
    <property type="entry name" value="Cytochrome P450"/>
    <property type="match status" value="1"/>
</dbReference>
<evidence type="ECO:0000313" key="4">
    <source>
        <dbReference type="Proteomes" id="UP000517916"/>
    </source>
</evidence>
<keyword evidence="2" id="KW-0349">Heme</keyword>
<gene>
    <name evidence="3" type="ORF">BC739_006642</name>
</gene>
<keyword evidence="2" id="KW-0560">Oxidoreductase</keyword>
<protein>
    <submittedName>
        <fullName evidence="3">Cytochrome P450</fullName>
    </submittedName>
</protein>
<name>A0ABR6BS71_9PSEU</name>
<dbReference type="PRINTS" id="PR00385">
    <property type="entry name" value="P450"/>
</dbReference>
<evidence type="ECO:0000256" key="2">
    <source>
        <dbReference type="RuleBase" id="RU000461"/>
    </source>
</evidence>
<dbReference type="InterPro" id="IPR002397">
    <property type="entry name" value="Cyt_P450_B"/>
</dbReference>
<keyword evidence="2" id="KW-0479">Metal-binding</keyword>
<dbReference type="RefSeq" id="WP_182839344.1">
    <property type="nucleotide sequence ID" value="NZ_BAAABQ010000004.1"/>
</dbReference>
<dbReference type="PROSITE" id="PS00086">
    <property type="entry name" value="CYTOCHROME_P450"/>
    <property type="match status" value="1"/>
</dbReference>
<dbReference type="PRINTS" id="PR00359">
    <property type="entry name" value="BP450"/>
</dbReference>
<evidence type="ECO:0000256" key="1">
    <source>
        <dbReference type="ARBA" id="ARBA00010617"/>
    </source>
</evidence>
<dbReference type="PANTHER" id="PTHR46696:SF1">
    <property type="entry name" value="CYTOCHROME P450 YJIB-RELATED"/>
    <property type="match status" value="1"/>
</dbReference>
<dbReference type="InterPro" id="IPR001128">
    <property type="entry name" value="Cyt_P450"/>
</dbReference>
<dbReference type="Proteomes" id="UP000517916">
    <property type="component" value="Unassembled WGS sequence"/>
</dbReference>
<comment type="similarity">
    <text evidence="1 2">Belongs to the cytochrome P450 family.</text>
</comment>
<dbReference type="EMBL" id="JACJID010000005">
    <property type="protein sequence ID" value="MBA8929424.1"/>
    <property type="molecule type" value="Genomic_DNA"/>
</dbReference>